<feature type="region of interest" description="Disordered" evidence="1">
    <location>
        <begin position="84"/>
        <end position="158"/>
    </location>
</feature>
<feature type="compositionally biased region" description="Low complexity" evidence="1">
    <location>
        <begin position="133"/>
        <end position="145"/>
    </location>
</feature>
<protein>
    <submittedName>
        <fullName evidence="2">Uncharacterized protein</fullName>
    </submittedName>
</protein>
<comment type="caution">
    <text evidence="2">The sequence shown here is derived from an EMBL/GenBank/DDBJ whole genome shotgun (WGS) entry which is preliminary data.</text>
</comment>
<evidence type="ECO:0000313" key="3">
    <source>
        <dbReference type="Proteomes" id="UP001190700"/>
    </source>
</evidence>
<organism evidence="2 3">
    <name type="scientific">Cymbomonas tetramitiformis</name>
    <dbReference type="NCBI Taxonomy" id="36881"/>
    <lineage>
        <taxon>Eukaryota</taxon>
        <taxon>Viridiplantae</taxon>
        <taxon>Chlorophyta</taxon>
        <taxon>Pyramimonadophyceae</taxon>
        <taxon>Pyramimonadales</taxon>
        <taxon>Pyramimonadaceae</taxon>
        <taxon>Cymbomonas</taxon>
    </lineage>
</organism>
<feature type="compositionally biased region" description="Pro residues" evidence="1">
    <location>
        <begin position="146"/>
        <end position="158"/>
    </location>
</feature>
<dbReference type="EMBL" id="LGRX02004886">
    <property type="protein sequence ID" value="KAK3279452.1"/>
    <property type="molecule type" value="Genomic_DNA"/>
</dbReference>
<gene>
    <name evidence="2" type="ORF">CYMTET_12667</name>
</gene>
<accession>A0AAE0LBY4</accession>
<keyword evidence="3" id="KW-1185">Reference proteome</keyword>
<dbReference type="AlphaFoldDB" id="A0AAE0LBY4"/>
<evidence type="ECO:0000256" key="1">
    <source>
        <dbReference type="SAM" id="MobiDB-lite"/>
    </source>
</evidence>
<reference evidence="2 3" key="1">
    <citation type="journal article" date="2015" name="Genome Biol. Evol.">
        <title>Comparative Genomics of a Bacterivorous Green Alga Reveals Evolutionary Causalities and Consequences of Phago-Mixotrophic Mode of Nutrition.</title>
        <authorList>
            <person name="Burns J.A."/>
            <person name="Paasch A."/>
            <person name="Narechania A."/>
            <person name="Kim E."/>
        </authorList>
    </citation>
    <scope>NUCLEOTIDE SEQUENCE [LARGE SCALE GENOMIC DNA]</scope>
    <source>
        <strain evidence="2 3">PLY_AMNH</strain>
    </source>
</reference>
<feature type="compositionally biased region" description="Pro residues" evidence="1">
    <location>
        <begin position="84"/>
        <end position="101"/>
    </location>
</feature>
<name>A0AAE0LBY4_9CHLO</name>
<evidence type="ECO:0000313" key="2">
    <source>
        <dbReference type="EMBL" id="KAK3279452.1"/>
    </source>
</evidence>
<dbReference type="Proteomes" id="UP001190700">
    <property type="component" value="Unassembled WGS sequence"/>
</dbReference>
<sequence length="158" mass="17096">MAKAAGVTTGEVVVTGTRYGSLLVDSVTRFSPFVAQGVSASTFEALLRTDVRSIFTSPTFNKYDYMYTSGISYSTAIVEYYPLPPPPSPPPPPCPPLPYPHPHLRALRHPQVLPQARRHPHTRLPPPGMDYYPPSALLSTLTSSSPPRPPPPSPPPPG</sequence>
<proteinExistence type="predicted"/>